<evidence type="ECO:0000256" key="1">
    <source>
        <dbReference type="SAM" id="MobiDB-lite"/>
    </source>
</evidence>
<feature type="non-terminal residue" evidence="2">
    <location>
        <position position="1"/>
    </location>
</feature>
<organism evidence="2 3">
    <name type="scientific">Racocetra fulgida</name>
    <dbReference type="NCBI Taxonomy" id="60492"/>
    <lineage>
        <taxon>Eukaryota</taxon>
        <taxon>Fungi</taxon>
        <taxon>Fungi incertae sedis</taxon>
        <taxon>Mucoromycota</taxon>
        <taxon>Glomeromycotina</taxon>
        <taxon>Glomeromycetes</taxon>
        <taxon>Diversisporales</taxon>
        <taxon>Gigasporaceae</taxon>
        <taxon>Racocetra</taxon>
    </lineage>
</organism>
<dbReference type="AlphaFoldDB" id="A0A9N9IY37"/>
<gene>
    <name evidence="2" type="ORF">RFULGI_LOCUS13752</name>
</gene>
<name>A0A9N9IY37_9GLOM</name>
<dbReference type="EMBL" id="CAJVPZ010037311">
    <property type="protein sequence ID" value="CAG8753202.1"/>
    <property type="molecule type" value="Genomic_DNA"/>
</dbReference>
<feature type="compositionally biased region" description="Basic and acidic residues" evidence="1">
    <location>
        <begin position="77"/>
        <end position="92"/>
    </location>
</feature>
<feature type="compositionally biased region" description="Basic and acidic residues" evidence="1">
    <location>
        <begin position="1"/>
        <end position="13"/>
    </location>
</feature>
<comment type="caution">
    <text evidence="2">The sequence shown here is derived from an EMBL/GenBank/DDBJ whole genome shotgun (WGS) entry which is preliminary data.</text>
</comment>
<sequence>KRIKDAKEKKPTRPEVISSEDLPETSSRYLSGLANLTQDSSCYSSGLTDLAQEDLQEEKSSSNKRAKIASRAAPRTASRETAPRETKSREETPEYEELEEE</sequence>
<accession>A0A9N9IY37</accession>
<evidence type="ECO:0000313" key="2">
    <source>
        <dbReference type="EMBL" id="CAG8753202.1"/>
    </source>
</evidence>
<dbReference type="Proteomes" id="UP000789396">
    <property type="component" value="Unassembled WGS sequence"/>
</dbReference>
<evidence type="ECO:0000313" key="3">
    <source>
        <dbReference type="Proteomes" id="UP000789396"/>
    </source>
</evidence>
<feature type="region of interest" description="Disordered" evidence="1">
    <location>
        <begin position="1"/>
        <end position="24"/>
    </location>
</feature>
<reference evidence="2" key="1">
    <citation type="submission" date="2021-06" db="EMBL/GenBank/DDBJ databases">
        <authorList>
            <person name="Kallberg Y."/>
            <person name="Tangrot J."/>
            <person name="Rosling A."/>
        </authorList>
    </citation>
    <scope>NUCLEOTIDE SEQUENCE</scope>
    <source>
        <strain evidence="2">IN212</strain>
    </source>
</reference>
<protein>
    <submittedName>
        <fullName evidence="2">10686_t:CDS:1</fullName>
    </submittedName>
</protein>
<keyword evidence="3" id="KW-1185">Reference proteome</keyword>
<feature type="region of interest" description="Disordered" evidence="1">
    <location>
        <begin position="53"/>
        <end position="101"/>
    </location>
</feature>
<proteinExistence type="predicted"/>